<keyword evidence="7" id="KW-0237">DNA synthesis</keyword>
<sequence length="581" mass="65654">MTDQNKRLATILQDLGSMYRYLGGENLFKAIAYMKASQAIKSLPDDISLYLKEGTVKEIPGVGKSLEKDIREFYSTGSISRFENLKKIVPHGLIELVDVRGFGPKSLKRLYEDLHVESKEDVVKALKDGRITKLKGFGPRKVENMLRGLKLHKQLEERMLLRDALEAGEKLLAPLKTLKEVKRAELAGSLRRRKETIGDLDILAAVKLKDRKKVVKVFTSPKLAQRVLAKGDTRVSILMQENGRQADLRMVDESEWGAAFQYFTGSKDHNIHLRRLARDKGYKISEYGIFTARNHKRLAGKTEEQLYKHLGMQYIPPEMREDKGEIELALKRAIPKLVEIKDIRGDLQMHSDWSDGLQTMEEIVDFVEKNFSYDYIAITDHTKSSRVARGMKDQEFLKQIEEVKVINQKQGRDFLKAGAEVDILADGALDLSDEILSQLDWVVASIHSGFSRNNTDRLIKACENSYVNCIGHPTGRLIGKREAYPVDIAALIEAAVGTGTALEINGQPERLDLKDEWANEAREAGVNLVISTDSHKYNDFYFMSLGVGVARRAWCTADNILNTKPWHDIVKLTSKGNLSVV</sequence>
<evidence type="ECO:0000259" key="24">
    <source>
        <dbReference type="SMART" id="SM00483"/>
    </source>
</evidence>
<evidence type="ECO:0000256" key="20">
    <source>
        <dbReference type="ARBA" id="ARBA00045548"/>
    </source>
</evidence>
<dbReference type="InterPro" id="IPR029398">
    <property type="entry name" value="PolB_thumb"/>
</dbReference>
<evidence type="ECO:0000256" key="14">
    <source>
        <dbReference type="ARBA" id="ARBA00023053"/>
    </source>
</evidence>
<dbReference type="GO" id="GO:0006281">
    <property type="term" value="P:DNA repair"/>
    <property type="evidence" value="ECO:0007669"/>
    <property type="project" value="UniProtKB-KW"/>
</dbReference>
<dbReference type="EC" id="2.7.7.7" evidence="3"/>
<gene>
    <name evidence="25" type="primary">polX</name>
    <name evidence="25" type="ORF">JMN32_17315</name>
</gene>
<dbReference type="PRINTS" id="PR00870">
    <property type="entry name" value="DNAPOLXBETA"/>
</dbReference>
<evidence type="ECO:0000259" key="23">
    <source>
        <dbReference type="SMART" id="SM00481"/>
    </source>
</evidence>
<dbReference type="GO" id="GO:0042578">
    <property type="term" value="F:phosphoric ester hydrolase activity"/>
    <property type="evidence" value="ECO:0007669"/>
    <property type="project" value="TreeGrafter"/>
</dbReference>
<evidence type="ECO:0000256" key="13">
    <source>
        <dbReference type="ARBA" id="ARBA00022932"/>
    </source>
</evidence>
<dbReference type="Gene3D" id="3.30.460.10">
    <property type="entry name" value="Beta Polymerase, domain 2"/>
    <property type="match status" value="1"/>
</dbReference>
<accession>A0A937KCE8</accession>
<dbReference type="GO" id="GO:0005829">
    <property type="term" value="C:cytosol"/>
    <property type="evidence" value="ECO:0007669"/>
    <property type="project" value="TreeGrafter"/>
</dbReference>
<comment type="catalytic activity">
    <reaction evidence="18">
        <text>2'-deoxyribonucleotide-(2'-deoxyribose 5'-phosphate)-2'-deoxyribonucleotide-DNA = a 3'-end 2'-deoxyribonucleotide-(2,3-dehydro-2,3-deoxyribose 5'-phosphate)-DNA + a 5'-end 5'-phospho-2'-deoxyribonucleoside-DNA + H(+)</text>
        <dbReference type="Rhea" id="RHEA:66592"/>
        <dbReference type="Rhea" id="RHEA-COMP:13180"/>
        <dbReference type="Rhea" id="RHEA-COMP:16897"/>
        <dbReference type="Rhea" id="RHEA-COMP:17067"/>
        <dbReference type="ChEBI" id="CHEBI:15378"/>
        <dbReference type="ChEBI" id="CHEBI:136412"/>
        <dbReference type="ChEBI" id="CHEBI:157695"/>
        <dbReference type="ChEBI" id="CHEBI:167181"/>
        <dbReference type="EC" id="4.2.99.18"/>
    </reaction>
</comment>
<keyword evidence="6" id="KW-0488">Methylation</keyword>
<dbReference type="NCBIfam" id="NF006375">
    <property type="entry name" value="PRK08609.1"/>
    <property type="match status" value="1"/>
</dbReference>
<dbReference type="GO" id="GO:0008270">
    <property type="term" value="F:zinc ion binding"/>
    <property type="evidence" value="ECO:0007669"/>
    <property type="project" value="TreeGrafter"/>
</dbReference>
<dbReference type="SUPFAM" id="SSF81301">
    <property type="entry name" value="Nucleotidyltransferase"/>
    <property type="match status" value="1"/>
</dbReference>
<dbReference type="Pfam" id="PF14716">
    <property type="entry name" value="HHH_8"/>
    <property type="match status" value="1"/>
</dbReference>
<dbReference type="InterPro" id="IPR003583">
    <property type="entry name" value="Hlx-hairpin-Hlx_DNA-bd_motif"/>
</dbReference>
<feature type="domain" description="Helix-hairpin-helix DNA-binding motif class 1" evidence="22">
    <location>
        <begin position="54"/>
        <end position="73"/>
    </location>
</feature>
<dbReference type="InterPro" id="IPR037160">
    <property type="entry name" value="DNA_Pol_thumb_sf"/>
</dbReference>
<evidence type="ECO:0000256" key="5">
    <source>
        <dbReference type="ARBA" id="ARBA00020020"/>
    </source>
</evidence>
<evidence type="ECO:0000256" key="1">
    <source>
        <dbReference type="ARBA" id="ARBA00001946"/>
    </source>
</evidence>
<dbReference type="Gene3D" id="3.30.210.10">
    <property type="entry name" value="DNA polymerase, thumb domain"/>
    <property type="match status" value="1"/>
</dbReference>
<evidence type="ECO:0000256" key="9">
    <source>
        <dbReference type="ARBA" id="ARBA00022695"/>
    </source>
</evidence>
<dbReference type="EC" id="4.2.99.18" evidence="4"/>
<keyword evidence="11" id="KW-0227">DNA damage</keyword>
<dbReference type="GO" id="GO:0003887">
    <property type="term" value="F:DNA-directed DNA polymerase activity"/>
    <property type="evidence" value="ECO:0007669"/>
    <property type="project" value="UniProtKB-KW"/>
</dbReference>
<dbReference type="InterPro" id="IPR002054">
    <property type="entry name" value="DNA-dir_DNA_pol_X"/>
</dbReference>
<dbReference type="InterPro" id="IPR027421">
    <property type="entry name" value="DNA_pol_lamdba_lyase_dom_sf"/>
</dbReference>
<dbReference type="Gene3D" id="3.20.20.140">
    <property type="entry name" value="Metal-dependent hydrolases"/>
    <property type="match status" value="1"/>
</dbReference>
<evidence type="ECO:0000256" key="17">
    <source>
        <dbReference type="ARBA" id="ARBA00035726"/>
    </source>
</evidence>
<comment type="function">
    <text evidence="20">Repair polymerase that plays a key role in base-excision repair. During this process, the damaged base is excised by specific DNA glycosylases, the DNA backbone is nicked at the abasic site by an apurinic/apyrimidic (AP) endonuclease, and POLB removes 5'-deoxyribose-phosphate from the preincised AP site acting as a 5'-deoxyribose-phosphate lyase (5'-dRP lyase); through its DNA polymerase activity, it adds one nucleotide to the 3' end of the arising single-nucleotide gap. Conducts 'gap-filling' DNA synthesis in a stepwise distributive fashion rather than in a processive fashion as for other DNA polymerases. It is also able to cleave sugar-phosphate bonds 3' to an intact AP site, acting as an AP lyase.</text>
</comment>
<keyword evidence="25" id="KW-0378">Hydrolase</keyword>
<keyword evidence="10" id="KW-0235">DNA replication</keyword>
<feature type="domain" description="Helix-hairpin-helix DNA-binding motif class 1" evidence="22">
    <location>
        <begin position="94"/>
        <end position="113"/>
    </location>
</feature>
<dbReference type="SUPFAM" id="SSF89550">
    <property type="entry name" value="PHP domain-like"/>
    <property type="match status" value="1"/>
</dbReference>
<keyword evidence="13" id="KW-0239">DNA-directed DNA polymerase</keyword>
<evidence type="ECO:0000256" key="8">
    <source>
        <dbReference type="ARBA" id="ARBA00022679"/>
    </source>
</evidence>
<evidence type="ECO:0000256" key="2">
    <source>
        <dbReference type="ARBA" id="ARBA00004496"/>
    </source>
</evidence>
<organism evidence="25 26">
    <name type="scientific">Fulvivirga marina</name>
    <dbReference type="NCBI Taxonomy" id="2494733"/>
    <lineage>
        <taxon>Bacteria</taxon>
        <taxon>Pseudomonadati</taxon>
        <taxon>Bacteroidota</taxon>
        <taxon>Cytophagia</taxon>
        <taxon>Cytophagales</taxon>
        <taxon>Fulvivirgaceae</taxon>
        <taxon>Fulvivirga</taxon>
    </lineage>
</organism>
<dbReference type="InterPro" id="IPR022311">
    <property type="entry name" value="PolX-like"/>
</dbReference>
<evidence type="ECO:0000256" key="18">
    <source>
        <dbReference type="ARBA" id="ARBA00044632"/>
    </source>
</evidence>
<dbReference type="InterPro" id="IPR050243">
    <property type="entry name" value="PHP_phosphatase"/>
</dbReference>
<dbReference type="Proteomes" id="UP000614216">
    <property type="component" value="Unassembled WGS sequence"/>
</dbReference>
<keyword evidence="25" id="KW-0540">Nuclease</keyword>
<evidence type="ECO:0000256" key="11">
    <source>
        <dbReference type="ARBA" id="ARBA00022763"/>
    </source>
</evidence>
<evidence type="ECO:0000256" key="6">
    <source>
        <dbReference type="ARBA" id="ARBA00022481"/>
    </source>
</evidence>
<keyword evidence="15" id="KW-0234">DNA repair</keyword>
<dbReference type="InterPro" id="IPR043519">
    <property type="entry name" value="NT_sf"/>
</dbReference>
<dbReference type="SMART" id="SM00481">
    <property type="entry name" value="POLIIIAc"/>
    <property type="match status" value="1"/>
</dbReference>
<dbReference type="AlphaFoldDB" id="A0A937KCE8"/>
<comment type="cofactor">
    <cofactor evidence="1">
        <name>Mg(2+)</name>
        <dbReference type="ChEBI" id="CHEBI:18420"/>
    </cofactor>
</comment>
<dbReference type="InterPro" id="IPR002008">
    <property type="entry name" value="DNA_pol_X_beta-like"/>
</dbReference>
<comment type="caution">
    <text evidence="25">The sequence shown here is derived from an EMBL/GenBank/DDBJ whole genome shotgun (WGS) entry which is preliminary data.</text>
</comment>
<dbReference type="CDD" id="cd00141">
    <property type="entry name" value="NT_POLXc"/>
    <property type="match status" value="1"/>
</dbReference>
<dbReference type="GO" id="GO:0003677">
    <property type="term" value="F:DNA binding"/>
    <property type="evidence" value="ECO:0007669"/>
    <property type="project" value="InterPro"/>
</dbReference>
<keyword evidence="14" id="KW-0915">Sodium</keyword>
<evidence type="ECO:0000256" key="12">
    <source>
        <dbReference type="ARBA" id="ARBA00022843"/>
    </source>
</evidence>
<keyword evidence="12" id="KW-0832">Ubl conjugation</keyword>
<comment type="subcellular location">
    <subcellularLocation>
        <location evidence="2">Cytoplasm</location>
    </subcellularLocation>
</comment>
<evidence type="ECO:0000256" key="21">
    <source>
        <dbReference type="ARBA" id="ARBA00049244"/>
    </source>
</evidence>
<dbReference type="CDD" id="cd07436">
    <property type="entry name" value="PHP_PolX"/>
    <property type="match status" value="1"/>
</dbReference>
<dbReference type="SUPFAM" id="SSF47802">
    <property type="entry name" value="DNA polymerase beta, N-terminal domain-like"/>
    <property type="match status" value="1"/>
</dbReference>
<evidence type="ECO:0000313" key="26">
    <source>
        <dbReference type="Proteomes" id="UP000614216"/>
    </source>
</evidence>
<dbReference type="RefSeq" id="WP_202857617.1">
    <property type="nucleotide sequence ID" value="NZ_JAEUGD010000058.1"/>
</dbReference>
<comment type="catalytic activity">
    <reaction evidence="21">
        <text>DNA(n) + a 2'-deoxyribonucleoside 5'-triphosphate = DNA(n+1) + diphosphate</text>
        <dbReference type="Rhea" id="RHEA:22508"/>
        <dbReference type="Rhea" id="RHEA-COMP:17339"/>
        <dbReference type="Rhea" id="RHEA-COMP:17340"/>
        <dbReference type="ChEBI" id="CHEBI:33019"/>
        <dbReference type="ChEBI" id="CHEBI:61560"/>
        <dbReference type="ChEBI" id="CHEBI:173112"/>
        <dbReference type="EC" id="2.7.7.7"/>
    </reaction>
</comment>
<keyword evidence="9" id="KW-0548">Nucleotidyltransferase</keyword>
<protein>
    <recommendedName>
        <fullName evidence="5">DNA polymerase beta</fullName>
        <ecNumber evidence="3">2.7.7.7</ecNumber>
        <ecNumber evidence="4">4.2.99.18</ecNumber>
    </recommendedName>
    <alternativeName>
        <fullName evidence="16">5'-deoxyribose-phosphate lyase</fullName>
    </alternativeName>
    <alternativeName>
        <fullName evidence="17">AP lyase</fullName>
    </alternativeName>
</protein>
<reference evidence="25" key="1">
    <citation type="submission" date="2021-01" db="EMBL/GenBank/DDBJ databases">
        <title>Fulvivirga kasyanovii gen. nov., sp nov., a novel member of the phylum Bacteroidetes isolated from seawater in a mussel farm.</title>
        <authorList>
            <person name="Zhao L.-H."/>
            <person name="Wang Z.-J."/>
        </authorList>
    </citation>
    <scope>NUCLEOTIDE SEQUENCE</scope>
    <source>
        <strain evidence="25">29W222</strain>
    </source>
</reference>
<evidence type="ECO:0000256" key="15">
    <source>
        <dbReference type="ARBA" id="ARBA00023204"/>
    </source>
</evidence>
<name>A0A937KCE8_9BACT</name>
<dbReference type="Pfam" id="PF14791">
    <property type="entry name" value="DNA_pol_B_thumb"/>
    <property type="match status" value="1"/>
</dbReference>
<dbReference type="InterPro" id="IPR047967">
    <property type="entry name" value="PolX_PHP"/>
</dbReference>
<evidence type="ECO:0000256" key="3">
    <source>
        <dbReference type="ARBA" id="ARBA00012417"/>
    </source>
</evidence>
<evidence type="ECO:0000256" key="4">
    <source>
        <dbReference type="ARBA" id="ARBA00012720"/>
    </source>
</evidence>
<evidence type="ECO:0000256" key="16">
    <source>
        <dbReference type="ARBA" id="ARBA00035717"/>
    </source>
</evidence>
<keyword evidence="25" id="KW-0269">Exonuclease</keyword>
<dbReference type="Gene3D" id="1.10.150.110">
    <property type="entry name" value="DNA polymerase beta, N-terminal domain-like"/>
    <property type="match status" value="1"/>
</dbReference>
<dbReference type="Gene3D" id="1.10.150.20">
    <property type="entry name" value="5' to 3' exonuclease, C-terminal subdomain"/>
    <property type="match status" value="1"/>
</dbReference>
<evidence type="ECO:0000256" key="10">
    <source>
        <dbReference type="ARBA" id="ARBA00022705"/>
    </source>
</evidence>
<comment type="catalytic activity">
    <reaction evidence="19">
        <text>a 5'-end 2'-deoxyribose-2'-deoxyribonucleotide-DNA = (2E,4S)-4-hydroxypenten-2-al-5-phosphate + a 5'-end 5'-phospho-2'-deoxyribonucleoside-DNA + H(+)</text>
        <dbReference type="Rhea" id="RHEA:76255"/>
        <dbReference type="Rhea" id="RHEA-COMP:13180"/>
        <dbReference type="Rhea" id="RHEA-COMP:18657"/>
        <dbReference type="ChEBI" id="CHEBI:15378"/>
        <dbReference type="ChEBI" id="CHEBI:136412"/>
        <dbReference type="ChEBI" id="CHEBI:195194"/>
        <dbReference type="ChEBI" id="CHEBI:195195"/>
    </reaction>
</comment>
<dbReference type="InterPro" id="IPR016195">
    <property type="entry name" value="Pol/histidinol_Pase-like"/>
</dbReference>
<dbReference type="SMART" id="SM00278">
    <property type="entry name" value="HhH1"/>
    <property type="match status" value="3"/>
</dbReference>
<dbReference type="PANTHER" id="PTHR36928:SF1">
    <property type="entry name" value="PHOSPHATASE YCDX-RELATED"/>
    <property type="match status" value="1"/>
</dbReference>
<evidence type="ECO:0000256" key="19">
    <source>
        <dbReference type="ARBA" id="ARBA00044678"/>
    </source>
</evidence>
<dbReference type="Pfam" id="PF14520">
    <property type="entry name" value="HHH_5"/>
    <property type="match status" value="1"/>
</dbReference>
<dbReference type="EMBL" id="JAEUGD010000058">
    <property type="protein sequence ID" value="MBL6448081.1"/>
    <property type="molecule type" value="Genomic_DNA"/>
</dbReference>
<keyword evidence="8" id="KW-0808">Transferase</keyword>
<evidence type="ECO:0000259" key="22">
    <source>
        <dbReference type="SMART" id="SM00278"/>
    </source>
</evidence>
<dbReference type="PANTHER" id="PTHR36928">
    <property type="entry name" value="PHOSPHATASE YCDX-RELATED"/>
    <property type="match status" value="1"/>
</dbReference>
<evidence type="ECO:0000313" key="25">
    <source>
        <dbReference type="EMBL" id="MBL6448081.1"/>
    </source>
</evidence>
<dbReference type="GO" id="GO:0004527">
    <property type="term" value="F:exonuclease activity"/>
    <property type="evidence" value="ECO:0007669"/>
    <property type="project" value="UniProtKB-KW"/>
</dbReference>
<proteinExistence type="predicted"/>
<feature type="domain" description="DNA-directed DNA polymerase X" evidence="24">
    <location>
        <begin position="3"/>
        <end position="321"/>
    </location>
</feature>
<dbReference type="PIRSF" id="PIRSF005047">
    <property type="entry name" value="UCP005047_YshC"/>
    <property type="match status" value="1"/>
</dbReference>
<dbReference type="InterPro" id="IPR003141">
    <property type="entry name" value="Pol/His_phosphatase_N"/>
</dbReference>
<dbReference type="InterPro" id="IPR010996">
    <property type="entry name" value="HHH_MUS81"/>
</dbReference>
<dbReference type="SMART" id="SM00483">
    <property type="entry name" value="POLXc"/>
    <property type="match status" value="1"/>
</dbReference>
<keyword evidence="26" id="KW-1185">Reference proteome</keyword>
<feature type="domain" description="Helix-hairpin-helix DNA-binding motif class 1" evidence="22">
    <location>
        <begin position="129"/>
        <end position="148"/>
    </location>
</feature>
<evidence type="ECO:0000256" key="7">
    <source>
        <dbReference type="ARBA" id="ARBA00022634"/>
    </source>
</evidence>
<dbReference type="GO" id="GO:0140078">
    <property type="term" value="F:class I DNA-(apurinic or apyrimidinic site) endonuclease activity"/>
    <property type="evidence" value="ECO:0007669"/>
    <property type="project" value="UniProtKB-EC"/>
</dbReference>
<feature type="domain" description="Polymerase/histidinol phosphatase N-terminal" evidence="23">
    <location>
        <begin position="345"/>
        <end position="425"/>
    </location>
</feature>